<feature type="compositionally biased region" description="Basic and acidic residues" evidence="1">
    <location>
        <begin position="74"/>
        <end position="88"/>
    </location>
</feature>
<proteinExistence type="predicted"/>
<organism evidence="2 3">
    <name type="scientific">Pseudomonas haemolytica</name>
    <dbReference type="NCBI Taxonomy" id="2600065"/>
    <lineage>
        <taxon>Bacteria</taxon>
        <taxon>Pseudomonadati</taxon>
        <taxon>Pseudomonadota</taxon>
        <taxon>Gammaproteobacteria</taxon>
        <taxon>Pseudomonadales</taxon>
        <taxon>Pseudomonadaceae</taxon>
        <taxon>Pseudomonas</taxon>
    </lineage>
</organism>
<evidence type="ECO:0000313" key="2">
    <source>
        <dbReference type="EMBL" id="MRJ21346.1"/>
    </source>
</evidence>
<comment type="caution">
    <text evidence="2">The sequence shown here is derived from an EMBL/GenBank/DDBJ whole genome shotgun (WGS) entry which is preliminary data.</text>
</comment>
<reference evidence="2 3" key="1">
    <citation type="submission" date="2019-08" db="EMBL/GenBank/DDBJ databases">
        <title>Pseudomonas haemolytica sp. nov. isolated from raw milk and skim milk concentrate.</title>
        <authorList>
            <person name="Hofmann K."/>
            <person name="Huptas C."/>
            <person name="Doll E."/>
            <person name="Scherer S."/>
            <person name="Wenning M."/>
        </authorList>
    </citation>
    <scope>NUCLEOTIDE SEQUENCE [LARGE SCALE GENOMIC DNA]</scope>
    <source>
        <strain evidence="2 3">DSM 108988</strain>
    </source>
</reference>
<dbReference type="AlphaFoldDB" id="A0A646NX86"/>
<evidence type="ECO:0000256" key="1">
    <source>
        <dbReference type="SAM" id="MobiDB-lite"/>
    </source>
</evidence>
<feature type="region of interest" description="Disordered" evidence="1">
    <location>
        <begin position="48"/>
        <end position="102"/>
    </location>
</feature>
<name>A0A646NX86_9PSED</name>
<sequence>MSQDRVQREILYSEVWATPMLSLAPKYGVSSVFLARVCARLNIPRPPRGYWARKQSGQRPKIPPLPKPQPGDPTEWRKGDQLPRKAEVELTEATPKKASSRRTMVMGSLAPFTSGRVAGDGYLKPAKRNLPDLVVTEPTLQRAASVLQKLATCFRETNHRVSIACGESGFTRKALGDEEGRLKRSAFETNMWAPARPTLVFIDEIAIGLTVYEATVEKEMVYIDGQYVSVKEAKVLKPSLWDRRTKTFYRRSNQRVASKRLCLRAYSPYGRVDWARTWTEDKVSLLKQLDDIALALVDRAKTLVSQIAEADRQAAEERMRWEAERAIAIANYQRSLIIRAREDSLSNLLKIIDKWSSDRKLQDFFDDITTRSVDMGGKAHSELLAKVQEAKNLLSSSDSIEALMSWAPPPPKPPE</sequence>
<dbReference type="EMBL" id="VOIX01000005">
    <property type="protein sequence ID" value="MRJ21346.1"/>
    <property type="molecule type" value="Genomic_DNA"/>
</dbReference>
<accession>A0A646NX86</accession>
<protein>
    <recommendedName>
        <fullName evidence="4">RWP-RK domain-containing protein</fullName>
    </recommendedName>
</protein>
<evidence type="ECO:0008006" key="4">
    <source>
        <dbReference type="Google" id="ProtNLM"/>
    </source>
</evidence>
<evidence type="ECO:0000313" key="3">
    <source>
        <dbReference type="Proteomes" id="UP000432048"/>
    </source>
</evidence>
<feature type="compositionally biased region" description="Pro residues" evidence="1">
    <location>
        <begin position="61"/>
        <end position="71"/>
    </location>
</feature>
<gene>
    <name evidence="2" type="ORF">FRT60_13545</name>
</gene>
<dbReference type="Proteomes" id="UP000432048">
    <property type="component" value="Unassembled WGS sequence"/>
</dbReference>